<evidence type="ECO:0000256" key="1">
    <source>
        <dbReference type="SAM" id="SignalP"/>
    </source>
</evidence>
<reference evidence="3" key="1">
    <citation type="submission" date="2025-05" db="UniProtKB">
        <authorList>
            <consortium name="RefSeq"/>
        </authorList>
    </citation>
    <scope>NUCLEOTIDE SEQUENCE [LARGE SCALE GENOMIC DNA]</scope>
</reference>
<keyword evidence="3" id="KW-1185">Reference proteome</keyword>
<dbReference type="GeneID" id="113399729"/>
<sequence length="336" mass="35554">MSMSLKLLVSSIFILVSSCSARHGNIISKQDRSYDVINFRIPNTIWKEALNPTPVLKSPVTITVPINVAEEEDENDIEDIENEATEVNVVVDSTLITEAPIEELPVATVSPATANVTQKPVLQDEITPEPTQEVDGQVTRFPCTCASGQCGCCTGTILERFRMKACGNISFVPKDFVFDVRLTVNNNTVVRRRVSASDPPPICFNPRRAPFVRVCAEISNIRIRNGNAFACLDINADIGGFPVYSASFRCFGLGSSGLQTGLKPKPVSSGPKPISLFGSGTNSNEGTLLDAAGSLIGGNGNGIFGAPGGGIFGGGDGPLDAIGNAVGDFFGGRENQ</sequence>
<evidence type="ECO:0000313" key="4">
    <source>
        <dbReference type="RefSeq" id="XP_064071575.1"/>
    </source>
</evidence>
<reference evidence="4" key="2">
    <citation type="submission" date="2025-08" db="UniProtKB">
        <authorList>
            <consortium name="RefSeq"/>
        </authorList>
    </citation>
    <scope>IDENTIFICATION</scope>
    <source>
        <tissue evidence="4">Whole body</tissue>
    </source>
</reference>
<dbReference type="PANTHER" id="PTHR36299:SF4">
    <property type="entry name" value="GH07892P-RELATED"/>
    <property type="match status" value="1"/>
</dbReference>
<evidence type="ECO:0000259" key="2">
    <source>
        <dbReference type="Pfam" id="PF15998"/>
    </source>
</evidence>
<name>A0ABM4AJV9_VANTA</name>
<accession>A0ABM4AJV9</accession>
<dbReference type="RefSeq" id="XP_064071575.1">
    <property type="nucleotide sequence ID" value="XM_064215505.1"/>
</dbReference>
<feature type="signal peptide" evidence="1">
    <location>
        <begin position="1"/>
        <end position="21"/>
    </location>
</feature>
<organism evidence="3 4">
    <name type="scientific">Vanessa tameamea</name>
    <name type="common">Kamehameha butterfly</name>
    <dbReference type="NCBI Taxonomy" id="334116"/>
    <lineage>
        <taxon>Eukaryota</taxon>
        <taxon>Metazoa</taxon>
        <taxon>Ecdysozoa</taxon>
        <taxon>Arthropoda</taxon>
        <taxon>Hexapoda</taxon>
        <taxon>Insecta</taxon>
        <taxon>Pterygota</taxon>
        <taxon>Neoptera</taxon>
        <taxon>Endopterygota</taxon>
        <taxon>Lepidoptera</taxon>
        <taxon>Glossata</taxon>
        <taxon>Ditrysia</taxon>
        <taxon>Papilionoidea</taxon>
        <taxon>Nymphalidae</taxon>
        <taxon>Nymphalinae</taxon>
        <taxon>Vanessa</taxon>
    </lineage>
</organism>
<feature type="domain" description="DUF4773" evidence="2">
    <location>
        <begin position="142"/>
        <end position="257"/>
    </location>
</feature>
<dbReference type="Proteomes" id="UP001652626">
    <property type="component" value="Chromosome 2"/>
</dbReference>
<dbReference type="PANTHER" id="PTHR36299">
    <property type="entry name" value="AGAP008005-PA"/>
    <property type="match status" value="1"/>
</dbReference>
<gene>
    <name evidence="4" type="primary">LOC113399729</name>
</gene>
<evidence type="ECO:0000313" key="3">
    <source>
        <dbReference type="Proteomes" id="UP001652626"/>
    </source>
</evidence>
<feature type="chain" id="PRO_5045434826" evidence="1">
    <location>
        <begin position="22"/>
        <end position="336"/>
    </location>
</feature>
<protein>
    <submittedName>
        <fullName evidence="4">Uncharacterized protein LOC113399729</fullName>
    </submittedName>
</protein>
<keyword evidence="1" id="KW-0732">Signal</keyword>
<dbReference type="InterPro" id="IPR031941">
    <property type="entry name" value="DUF4773"/>
</dbReference>
<dbReference type="Pfam" id="PF15998">
    <property type="entry name" value="DUF4773"/>
    <property type="match status" value="1"/>
</dbReference>
<dbReference type="PROSITE" id="PS51257">
    <property type="entry name" value="PROKAR_LIPOPROTEIN"/>
    <property type="match status" value="1"/>
</dbReference>
<proteinExistence type="predicted"/>